<reference evidence="3 4" key="1">
    <citation type="submission" date="2019-02" db="EMBL/GenBank/DDBJ databases">
        <title>Draft genome sequences of novel Actinobacteria.</title>
        <authorList>
            <person name="Sahin N."/>
            <person name="Ay H."/>
            <person name="Saygin H."/>
        </authorList>
    </citation>
    <scope>NUCLEOTIDE SEQUENCE [LARGE SCALE GENOMIC DNA]</scope>
    <source>
        <strain evidence="3 4">JCM 30529</strain>
    </source>
</reference>
<evidence type="ECO:0000259" key="2">
    <source>
        <dbReference type="Pfam" id="PF13349"/>
    </source>
</evidence>
<evidence type="ECO:0000313" key="4">
    <source>
        <dbReference type="Proteomes" id="UP000295626"/>
    </source>
</evidence>
<accession>A0ABY2DN52</accession>
<protein>
    <recommendedName>
        <fullName evidence="2">DUF4097 domain-containing protein</fullName>
    </recommendedName>
</protein>
<proteinExistence type="predicted"/>
<dbReference type="InterPro" id="IPR025164">
    <property type="entry name" value="Toastrack_DUF4097"/>
</dbReference>
<comment type="caution">
    <text evidence="3">The sequence shown here is derived from an EMBL/GenBank/DDBJ whole genome shotgun (WGS) entry which is preliminary data.</text>
</comment>
<dbReference type="Pfam" id="PF13349">
    <property type="entry name" value="DUF4097"/>
    <property type="match status" value="1"/>
</dbReference>
<keyword evidence="4" id="KW-1185">Reference proteome</keyword>
<feature type="domain" description="DUF4097" evidence="2">
    <location>
        <begin position="118"/>
        <end position="223"/>
    </location>
</feature>
<name>A0ABY2DN52_9ACTN</name>
<sequence length="240" mass="24939">MATIKRHRVRVCGPVALDVESASGGLLVRAQDGVQAEIVVKTDDDSGPSAEAVKGARFIESGQNIRVELPQVKGGMSGVNIVIGSGVTMVNGRVVSGGYSSVGHSPIYIAALVPTNSSLRAKTTSGGVETQGELAHVNAHTMSGGIRIDSAASAQLQSMSGSVRLRDLRGDAQLKSMSGGIDVRASQPCRVDASTMSGDIEVSGDVDLQASSMTGRVHHERPRGSDYSSQRSEARAVGWR</sequence>
<dbReference type="Proteomes" id="UP000295626">
    <property type="component" value="Unassembled WGS sequence"/>
</dbReference>
<feature type="region of interest" description="Disordered" evidence="1">
    <location>
        <begin position="200"/>
        <end position="240"/>
    </location>
</feature>
<evidence type="ECO:0000256" key="1">
    <source>
        <dbReference type="SAM" id="MobiDB-lite"/>
    </source>
</evidence>
<gene>
    <name evidence="3" type="ORF">E1091_07480</name>
</gene>
<dbReference type="EMBL" id="SMKE01000191">
    <property type="protein sequence ID" value="TDB98709.1"/>
    <property type="molecule type" value="Genomic_DNA"/>
</dbReference>
<organism evidence="3 4">
    <name type="scientific">Micromonospora fluostatini</name>
    <dbReference type="NCBI Taxonomy" id="1629071"/>
    <lineage>
        <taxon>Bacteria</taxon>
        <taxon>Bacillati</taxon>
        <taxon>Actinomycetota</taxon>
        <taxon>Actinomycetes</taxon>
        <taxon>Micromonosporales</taxon>
        <taxon>Micromonosporaceae</taxon>
        <taxon>Micromonospora</taxon>
    </lineage>
</organism>
<evidence type="ECO:0000313" key="3">
    <source>
        <dbReference type="EMBL" id="TDB98709.1"/>
    </source>
</evidence>